<feature type="compositionally biased region" description="Acidic residues" evidence="1">
    <location>
        <begin position="369"/>
        <end position="389"/>
    </location>
</feature>
<protein>
    <submittedName>
        <fullName evidence="3">Conserved repeat domain-containing protein</fullName>
    </submittedName>
</protein>
<sequence length="546" mass="56517">MLATILFMAIYKKSKYSLQRLVKIVICPTTIKKWLSLVFFALLITNLAEAQQTTTWASAGPGVWESVTSDGLVRVEGRVSGGASILGSDTMGCTSAATYSDPAIFSSPSLEISASSTSNGTIEFHFFDATSGDPVYIINPILHVDKVGTFAVVAIFSDAATGNFDITNGTWTKLSSNGPIFQSTATRFNIDDNALLVSGGGECGNGINTGSGGGSMRIDGVTTSIDMDVDVTGGLLSLLTASDEVEFVLSDLVIADPSLEVIKTVVENFTDPVSVGNTVDYTITIKNTGNVTIDNIRLTDTFTDADLTTISLTSGLSFNGATLGSSAGTLLPGEVATYLASFTLTSSELEAGGVINQVEILGNSPYGTDDVDDVSDDGDDTDGNTENDPTESFFPYAVDDSETVCENSTIDITVLTDDDFGGNGPSTGNIFVVTSPTAGNAVINDNTTPANPADDFITYTSNLGYVGSDTFVYGIADENGNTSHATVSITEQAAPDAGTDDTLTICEGTTVTATQLFNALGGSPHPGGSWAPALAGAGTYTYTVSA</sequence>
<gene>
    <name evidence="3" type="ORF">SAMN04488514_12250</name>
</gene>
<feature type="domain" description="DUF7507" evidence="2">
    <location>
        <begin position="257"/>
        <end position="368"/>
    </location>
</feature>
<evidence type="ECO:0000313" key="3">
    <source>
        <dbReference type="EMBL" id="SDN07854.1"/>
    </source>
</evidence>
<dbReference type="InterPro" id="IPR047589">
    <property type="entry name" value="DUF11_rpt"/>
</dbReference>
<dbReference type="Proteomes" id="UP000199440">
    <property type="component" value="Unassembled WGS sequence"/>
</dbReference>
<reference evidence="3 4" key="1">
    <citation type="submission" date="2016-10" db="EMBL/GenBank/DDBJ databases">
        <authorList>
            <person name="de Groot N.N."/>
        </authorList>
    </citation>
    <scope>NUCLEOTIDE SEQUENCE [LARGE SCALE GENOMIC DNA]</scope>
    <source>
        <strain evidence="3 4">DSM 19886</strain>
    </source>
</reference>
<organism evidence="3 4">
    <name type="scientific">Kriegella aquimaris</name>
    <dbReference type="NCBI Taxonomy" id="192904"/>
    <lineage>
        <taxon>Bacteria</taxon>
        <taxon>Pseudomonadati</taxon>
        <taxon>Bacteroidota</taxon>
        <taxon>Flavobacteriia</taxon>
        <taxon>Flavobacteriales</taxon>
        <taxon>Flavobacteriaceae</taxon>
        <taxon>Kriegella</taxon>
    </lineage>
</organism>
<dbReference type="NCBIfam" id="TIGR01451">
    <property type="entry name" value="B_ant_repeat"/>
    <property type="match status" value="1"/>
</dbReference>
<dbReference type="AlphaFoldDB" id="A0A1G9YFK4"/>
<accession>A0A1G9YFK4</accession>
<dbReference type="Pfam" id="PF24346">
    <property type="entry name" value="DUF7507"/>
    <property type="match status" value="1"/>
</dbReference>
<evidence type="ECO:0000313" key="4">
    <source>
        <dbReference type="Proteomes" id="UP000199440"/>
    </source>
</evidence>
<dbReference type="InterPro" id="IPR055354">
    <property type="entry name" value="DUF7507"/>
</dbReference>
<evidence type="ECO:0000259" key="2">
    <source>
        <dbReference type="Pfam" id="PF24346"/>
    </source>
</evidence>
<dbReference type="EMBL" id="FNGV01000022">
    <property type="protein sequence ID" value="SDN07854.1"/>
    <property type="molecule type" value="Genomic_DNA"/>
</dbReference>
<feature type="region of interest" description="Disordered" evidence="1">
    <location>
        <begin position="362"/>
        <end position="390"/>
    </location>
</feature>
<dbReference type="Pfam" id="PF17963">
    <property type="entry name" value="Big_9"/>
    <property type="match status" value="1"/>
</dbReference>
<feature type="non-terminal residue" evidence="3">
    <location>
        <position position="546"/>
    </location>
</feature>
<dbReference type="STRING" id="192904.SAMN04488514_12250"/>
<dbReference type="Gene3D" id="2.60.40.3440">
    <property type="match status" value="1"/>
</dbReference>
<evidence type="ECO:0000256" key="1">
    <source>
        <dbReference type="SAM" id="MobiDB-lite"/>
    </source>
</evidence>
<keyword evidence="4" id="KW-1185">Reference proteome</keyword>
<proteinExistence type="predicted"/>
<name>A0A1G9YFK4_9FLAO</name>